<dbReference type="CDD" id="cd06558">
    <property type="entry name" value="crotonase-like"/>
    <property type="match status" value="1"/>
</dbReference>
<evidence type="ECO:0000256" key="1">
    <source>
        <dbReference type="ARBA" id="ARBA00005254"/>
    </source>
</evidence>
<accession>A0ABW4HX53</accession>
<evidence type="ECO:0000313" key="4">
    <source>
        <dbReference type="EMBL" id="MFD1609394.1"/>
    </source>
</evidence>
<dbReference type="RefSeq" id="WP_251516303.1">
    <property type="nucleotide sequence ID" value="NZ_JAMBON010000034.1"/>
</dbReference>
<comment type="similarity">
    <text evidence="1 3">Belongs to the enoyl-CoA hydratase/isomerase family.</text>
</comment>
<name>A0ABW4HX53_9BACI</name>
<dbReference type="InterPro" id="IPR014748">
    <property type="entry name" value="Enoyl-CoA_hydra_C"/>
</dbReference>
<dbReference type="Pfam" id="PF00378">
    <property type="entry name" value="ECH_1"/>
    <property type="match status" value="1"/>
</dbReference>
<dbReference type="PANTHER" id="PTHR11941:SF133">
    <property type="entry name" value="1,2-EPOXYPHENYLACETYL-COA ISOMERASE"/>
    <property type="match status" value="1"/>
</dbReference>
<proteinExistence type="inferred from homology"/>
<sequence length="257" mass="28239">MSLVDVKKDNHIAYITMNRPEKRNALSYDLVNDLIPALQEADSDQEIRVVILSGAGKGFSAGGDLETIHGLNESASIMRYMKRALAVVQTIRKMDTYVVAAVQGFAAGAGFSITLAADFIVAEKQAQFISSFSNIALIPDLGLIKALTDNIPRPLVKEWISSARPISAEELQKYGLVNRVAEGDLLEEATEFAQFIVDGPPLANQFVKHFVNHAADYNYETSDLQETAIQTLLLQSQDNKEGVTAFFEKRKPNFTGN</sequence>
<protein>
    <submittedName>
        <fullName evidence="4">Enoyl-CoA hydratase/isomerase family protein</fullName>
    </submittedName>
</protein>
<evidence type="ECO:0000256" key="2">
    <source>
        <dbReference type="ARBA" id="ARBA00023239"/>
    </source>
</evidence>
<evidence type="ECO:0000313" key="5">
    <source>
        <dbReference type="Proteomes" id="UP001597221"/>
    </source>
</evidence>
<dbReference type="SUPFAM" id="SSF52096">
    <property type="entry name" value="ClpP/crotonase"/>
    <property type="match status" value="1"/>
</dbReference>
<dbReference type="InterPro" id="IPR001753">
    <property type="entry name" value="Enoyl-CoA_hydra/iso"/>
</dbReference>
<dbReference type="InterPro" id="IPR029045">
    <property type="entry name" value="ClpP/crotonase-like_dom_sf"/>
</dbReference>
<comment type="caution">
    <text evidence="4">The sequence shown here is derived from an EMBL/GenBank/DDBJ whole genome shotgun (WGS) entry which is preliminary data.</text>
</comment>
<dbReference type="InterPro" id="IPR018376">
    <property type="entry name" value="Enoyl-CoA_hyd/isom_CS"/>
</dbReference>
<dbReference type="EMBL" id="JBHUDE010000156">
    <property type="protein sequence ID" value="MFD1609394.1"/>
    <property type="molecule type" value="Genomic_DNA"/>
</dbReference>
<evidence type="ECO:0000256" key="3">
    <source>
        <dbReference type="RuleBase" id="RU003707"/>
    </source>
</evidence>
<dbReference type="Proteomes" id="UP001597221">
    <property type="component" value="Unassembled WGS sequence"/>
</dbReference>
<keyword evidence="5" id="KW-1185">Reference proteome</keyword>
<dbReference type="Gene3D" id="1.10.12.10">
    <property type="entry name" value="Lyase 2-enoyl-coa Hydratase, Chain A, domain 2"/>
    <property type="match status" value="1"/>
</dbReference>
<gene>
    <name evidence="4" type="ORF">ACFSBH_17385</name>
</gene>
<dbReference type="PANTHER" id="PTHR11941">
    <property type="entry name" value="ENOYL-COA HYDRATASE-RELATED"/>
    <property type="match status" value="1"/>
</dbReference>
<organism evidence="4 5">
    <name type="scientific">Oceanobacillus luteolus</name>
    <dbReference type="NCBI Taxonomy" id="1274358"/>
    <lineage>
        <taxon>Bacteria</taxon>
        <taxon>Bacillati</taxon>
        <taxon>Bacillota</taxon>
        <taxon>Bacilli</taxon>
        <taxon>Bacillales</taxon>
        <taxon>Bacillaceae</taxon>
        <taxon>Oceanobacillus</taxon>
    </lineage>
</organism>
<keyword evidence="2" id="KW-0456">Lyase</keyword>
<dbReference type="PROSITE" id="PS00166">
    <property type="entry name" value="ENOYL_COA_HYDRATASE"/>
    <property type="match status" value="1"/>
</dbReference>
<reference evidence="5" key="1">
    <citation type="journal article" date="2019" name="Int. J. Syst. Evol. Microbiol.">
        <title>The Global Catalogue of Microorganisms (GCM) 10K type strain sequencing project: providing services to taxonomists for standard genome sequencing and annotation.</title>
        <authorList>
            <consortium name="The Broad Institute Genomics Platform"/>
            <consortium name="The Broad Institute Genome Sequencing Center for Infectious Disease"/>
            <person name="Wu L."/>
            <person name="Ma J."/>
        </authorList>
    </citation>
    <scope>NUCLEOTIDE SEQUENCE [LARGE SCALE GENOMIC DNA]</scope>
    <source>
        <strain evidence="5">CGMCC 1.12376</strain>
    </source>
</reference>
<dbReference type="Gene3D" id="3.90.226.10">
    <property type="entry name" value="2-enoyl-CoA Hydratase, Chain A, domain 1"/>
    <property type="match status" value="1"/>
</dbReference>